<feature type="transmembrane region" description="Helical" evidence="1">
    <location>
        <begin position="97"/>
        <end position="118"/>
    </location>
</feature>
<keyword evidence="1" id="KW-1133">Transmembrane helix</keyword>
<evidence type="ECO:0000313" key="3">
    <source>
        <dbReference type="Proteomes" id="UP000527355"/>
    </source>
</evidence>
<keyword evidence="1" id="KW-0472">Membrane</keyword>
<comment type="caution">
    <text evidence="2">The sequence shown here is derived from an EMBL/GenBank/DDBJ whole genome shotgun (WGS) entry which is preliminary data.</text>
</comment>
<accession>A0A7J7UPD1</accession>
<protein>
    <submittedName>
        <fullName evidence="2">Uncharacterized protein</fullName>
    </submittedName>
</protein>
<keyword evidence="1" id="KW-0812">Transmembrane</keyword>
<keyword evidence="3" id="KW-1185">Reference proteome</keyword>
<proteinExistence type="predicted"/>
<evidence type="ECO:0000256" key="1">
    <source>
        <dbReference type="SAM" id="Phobius"/>
    </source>
</evidence>
<gene>
    <name evidence="2" type="ORF">mMyoMyo1_008548</name>
</gene>
<dbReference type="EMBL" id="JABWUV010000012">
    <property type="protein sequence ID" value="KAF6314745.1"/>
    <property type="molecule type" value="Genomic_DNA"/>
</dbReference>
<feature type="transmembrane region" description="Helical" evidence="1">
    <location>
        <begin position="65"/>
        <end position="85"/>
    </location>
</feature>
<name>A0A7J7UPD1_MYOMY</name>
<dbReference type="AlphaFoldDB" id="A0A7J7UPD1"/>
<sequence length="120" mass="13724">MGKEKAWRRKSQKTLGEWNFRNGKSELIPAPSACLGPGPDCVCFLLCLLVGLFTHTHTPFKISALFFPEGLFYCTLRIFFFFCALHKVLTHVANGCVLVICLLILLFKIDHFYIGFYFKP</sequence>
<dbReference type="Proteomes" id="UP000527355">
    <property type="component" value="Unassembled WGS sequence"/>
</dbReference>
<reference evidence="2 3" key="1">
    <citation type="journal article" date="2020" name="Nature">
        <title>Six reference-quality genomes reveal evolution of bat adaptations.</title>
        <authorList>
            <person name="Jebb D."/>
            <person name="Huang Z."/>
            <person name="Pippel M."/>
            <person name="Hughes G.M."/>
            <person name="Lavrichenko K."/>
            <person name="Devanna P."/>
            <person name="Winkler S."/>
            <person name="Jermiin L.S."/>
            <person name="Skirmuntt E.C."/>
            <person name="Katzourakis A."/>
            <person name="Burkitt-Gray L."/>
            <person name="Ray D.A."/>
            <person name="Sullivan K.A.M."/>
            <person name="Roscito J.G."/>
            <person name="Kirilenko B.M."/>
            <person name="Davalos L.M."/>
            <person name="Corthals A.P."/>
            <person name="Power M.L."/>
            <person name="Jones G."/>
            <person name="Ransome R.D."/>
            <person name="Dechmann D.K.N."/>
            <person name="Locatelli A.G."/>
            <person name="Puechmaille S.J."/>
            <person name="Fedrigo O."/>
            <person name="Jarvis E.D."/>
            <person name="Hiller M."/>
            <person name="Vernes S.C."/>
            <person name="Myers E.W."/>
            <person name="Teeling E.C."/>
        </authorList>
    </citation>
    <scope>NUCLEOTIDE SEQUENCE [LARGE SCALE GENOMIC DNA]</scope>
    <source>
        <strain evidence="2">MMyoMyo1</strain>
        <tissue evidence="2">Flight muscle</tissue>
    </source>
</reference>
<feature type="transmembrane region" description="Helical" evidence="1">
    <location>
        <begin position="33"/>
        <end position="53"/>
    </location>
</feature>
<evidence type="ECO:0000313" key="2">
    <source>
        <dbReference type="EMBL" id="KAF6314745.1"/>
    </source>
</evidence>
<organism evidence="2 3">
    <name type="scientific">Myotis myotis</name>
    <name type="common">Greater mouse-eared bat</name>
    <name type="synonym">Vespertilio myotis</name>
    <dbReference type="NCBI Taxonomy" id="51298"/>
    <lineage>
        <taxon>Eukaryota</taxon>
        <taxon>Metazoa</taxon>
        <taxon>Chordata</taxon>
        <taxon>Craniata</taxon>
        <taxon>Vertebrata</taxon>
        <taxon>Euteleostomi</taxon>
        <taxon>Mammalia</taxon>
        <taxon>Eutheria</taxon>
        <taxon>Laurasiatheria</taxon>
        <taxon>Chiroptera</taxon>
        <taxon>Yangochiroptera</taxon>
        <taxon>Vespertilionidae</taxon>
        <taxon>Myotis</taxon>
    </lineage>
</organism>